<evidence type="ECO:0000313" key="1">
    <source>
        <dbReference type="EMBL" id="SHH42395.1"/>
    </source>
</evidence>
<proteinExistence type="predicted"/>
<organism evidence="1 2">
    <name type="scientific">Marisediminitalea aggregata</name>
    <dbReference type="NCBI Taxonomy" id="634436"/>
    <lineage>
        <taxon>Bacteria</taxon>
        <taxon>Pseudomonadati</taxon>
        <taxon>Pseudomonadota</taxon>
        <taxon>Gammaproteobacteria</taxon>
        <taxon>Alteromonadales</taxon>
        <taxon>Alteromonadaceae</taxon>
        <taxon>Marisediminitalea</taxon>
    </lineage>
</organism>
<protein>
    <recommendedName>
        <fullName evidence="3">LPP20 lipoprotein</fullName>
    </recommendedName>
</protein>
<sequence length="604" mass="67959">MKIAIYVFLFSLCIISEPVKAKILTAEGRGVSEAIAKANAYRLLSEQVAVSIESAFSSVSTLNGKRYGESYFDKTLVSSSAQFAEVHYETMSSEPEFLVRISVNTTTNIKLNESRLDSLTLQLDSLLSQASDINVLRQLMGIAQQYQQIYEQQALLYQIAGETFERPSALIQKTNALNQKFQMLDEAIQLNATAVVVNGESKDDAINRALKLLSQQLGVEVLVSTESSDTLIGDKFVSEFSDLSSIRNNTFLLGVTINEVKVGEDVEITASIEPRKVLPIYTEKLTEFIKYGRRLFTYPVPVSQLIERHNELNGMKALVDTAVGLAAFSGINSLLSEQDRVILDVWQDIIRQSAAYWRNHQFEDLTLLSEFVRFDITGDQNIDICPIASQPQYIEYEEFTKLLVPVDSVAKSGKKIVWFVTRENDANYLTIRQIENAKMREHKIQISDSLIKTTSVSSSPDHRLLVNIELQSTENSTYGEEFFYADLQNYIQGIKVTEIVYEHECLPVSSLSDSQLQQIYNVNHALLLSIYPQIDVFAIPNSNVSHTYAMTELHWQLKALQTGQSQTFTTEGKKFPAVDHESSIKEAFINGVNKAQKRLSQVLN</sequence>
<reference evidence="2" key="1">
    <citation type="submission" date="2016-11" db="EMBL/GenBank/DDBJ databases">
        <authorList>
            <person name="Varghese N."/>
            <person name="Submissions S."/>
        </authorList>
    </citation>
    <scope>NUCLEOTIDE SEQUENCE [LARGE SCALE GENOMIC DNA]</scope>
    <source>
        <strain evidence="2">CGMCC 1.8995</strain>
    </source>
</reference>
<dbReference type="RefSeq" id="WP_073325441.1">
    <property type="nucleotide sequence ID" value="NZ_FQWD01000012.1"/>
</dbReference>
<evidence type="ECO:0008006" key="3">
    <source>
        <dbReference type="Google" id="ProtNLM"/>
    </source>
</evidence>
<evidence type="ECO:0000313" key="2">
    <source>
        <dbReference type="Proteomes" id="UP000184520"/>
    </source>
</evidence>
<dbReference type="EMBL" id="FQWD01000012">
    <property type="protein sequence ID" value="SHH42395.1"/>
    <property type="molecule type" value="Genomic_DNA"/>
</dbReference>
<accession>A0A1M5SV81</accession>
<keyword evidence="2" id="KW-1185">Reference proteome</keyword>
<name>A0A1M5SV81_9ALTE</name>
<dbReference type="AlphaFoldDB" id="A0A1M5SV81"/>
<dbReference type="Proteomes" id="UP000184520">
    <property type="component" value="Unassembled WGS sequence"/>
</dbReference>
<gene>
    <name evidence="1" type="ORF">SAMN05216361_0102</name>
</gene>
<dbReference type="STRING" id="634436.SAMN05216361_0102"/>